<comment type="caution">
    <text evidence="1">The sequence shown here is derived from an EMBL/GenBank/DDBJ whole genome shotgun (WGS) entry which is preliminary data.</text>
</comment>
<gene>
    <name evidence="1" type="ORF">S06H3_63845</name>
</gene>
<accession>X1QXU0</accession>
<name>X1QXU0_9ZZZZ</name>
<evidence type="ECO:0000313" key="1">
    <source>
        <dbReference type="EMBL" id="GAI48109.1"/>
    </source>
</evidence>
<feature type="non-terminal residue" evidence="1">
    <location>
        <position position="128"/>
    </location>
</feature>
<proteinExistence type="predicted"/>
<organism evidence="1">
    <name type="scientific">marine sediment metagenome</name>
    <dbReference type="NCBI Taxonomy" id="412755"/>
    <lineage>
        <taxon>unclassified sequences</taxon>
        <taxon>metagenomes</taxon>
        <taxon>ecological metagenomes</taxon>
    </lineage>
</organism>
<reference evidence="1" key="1">
    <citation type="journal article" date="2014" name="Front. Microbiol.">
        <title>High frequency of phylogenetically diverse reductive dehalogenase-homologous genes in deep subseafloor sedimentary metagenomes.</title>
        <authorList>
            <person name="Kawai M."/>
            <person name="Futagami T."/>
            <person name="Toyoda A."/>
            <person name="Takaki Y."/>
            <person name="Nishi S."/>
            <person name="Hori S."/>
            <person name="Arai W."/>
            <person name="Tsubouchi T."/>
            <person name="Morono Y."/>
            <person name="Uchiyama I."/>
            <person name="Ito T."/>
            <person name="Fujiyama A."/>
            <person name="Inagaki F."/>
            <person name="Takami H."/>
        </authorList>
    </citation>
    <scope>NUCLEOTIDE SEQUENCE</scope>
    <source>
        <strain evidence="1">Expedition CK06-06</strain>
    </source>
</reference>
<feature type="non-terminal residue" evidence="1">
    <location>
        <position position="1"/>
    </location>
</feature>
<dbReference type="AlphaFoldDB" id="X1QXU0"/>
<dbReference type="EMBL" id="BARV01042460">
    <property type="protein sequence ID" value="GAI48109.1"/>
    <property type="molecule type" value="Genomic_DNA"/>
</dbReference>
<sequence length="128" mass="15150">KHPLFVLIDPTGLQVKKRTIEKIVDLQNRKDIMFNYILEAVRRTSGVARKARRREGLTIKEIKTIETLQNFIGEDINFIDKSDIETLKEYCFIFTSKNLRVVAYDVKYPDREDILYYLLFATRKMSIT</sequence>
<protein>
    <submittedName>
        <fullName evidence="1">Uncharacterized protein</fullName>
    </submittedName>
</protein>